<accession>A0ABT3AA02</accession>
<dbReference type="NCBIfam" id="TIGR03696">
    <property type="entry name" value="Rhs_assc_core"/>
    <property type="match status" value="1"/>
</dbReference>
<dbReference type="Pfam" id="PF14436">
    <property type="entry name" value="EndoU_bacteria"/>
    <property type="match status" value="1"/>
</dbReference>
<dbReference type="Gene3D" id="2.180.10.10">
    <property type="entry name" value="RHS repeat-associated core"/>
    <property type="match status" value="1"/>
</dbReference>
<dbReference type="Proteomes" id="UP001652504">
    <property type="component" value="Unassembled WGS sequence"/>
</dbReference>
<proteinExistence type="predicted"/>
<comment type="caution">
    <text evidence="2">The sequence shown here is derived from an EMBL/GenBank/DDBJ whole genome shotgun (WGS) entry which is preliminary data.</text>
</comment>
<dbReference type="PANTHER" id="PTHR32305">
    <property type="match status" value="1"/>
</dbReference>
<sequence length="285" mass="31814">MFYKSCLAKSGRSFGTLLNQTGSTDNDYLFTGEQYDSELDNYYLSARYYDRSVGRFTQMDTYQGRMGEPLTLHKYMYTHADPINIIDPTGHFSIASTVRALDAAASLASRASVAVDVFSSTMNSEEVTPQQVGMATLVGMSSSAKLVKLFAKKLCSKIRCIVPILDDKHIFHGEIKRRTAQGFHSTAIVGTQHSAGSSHVSEVLWKKPNGVYKAWVNVADYKTGRFRRKKSTMFPDSWSRSAVGASLYLGWLKNRAKSKGTLNMGVVKVQYYVKDGIWLQGHPLR</sequence>
<dbReference type="RefSeq" id="WP_263712928.1">
    <property type="nucleotide sequence ID" value="NZ_JAOWKX010000006.1"/>
</dbReference>
<dbReference type="InterPro" id="IPR050708">
    <property type="entry name" value="T6SS_VgrG/RHS"/>
</dbReference>
<organism evidence="2 3">
    <name type="scientific">Fluctibacter corallii</name>
    <dbReference type="NCBI Taxonomy" id="2984329"/>
    <lineage>
        <taxon>Bacteria</taxon>
        <taxon>Pseudomonadati</taxon>
        <taxon>Pseudomonadota</taxon>
        <taxon>Gammaproteobacteria</taxon>
        <taxon>Alteromonadales</taxon>
        <taxon>Alteromonadaceae</taxon>
        <taxon>Fluctibacter</taxon>
    </lineage>
</organism>
<gene>
    <name evidence="2" type="ORF">OE749_12445</name>
</gene>
<dbReference type="InterPro" id="IPR029501">
    <property type="entry name" value="EndoU_bac"/>
</dbReference>
<dbReference type="InterPro" id="IPR022385">
    <property type="entry name" value="Rhs_assc_core"/>
</dbReference>
<evidence type="ECO:0000313" key="2">
    <source>
        <dbReference type="EMBL" id="MCV2885505.1"/>
    </source>
</evidence>
<dbReference type="EMBL" id="JAOWKX010000006">
    <property type="protein sequence ID" value="MCV2885505.1"/>
    <property type="molecule type" value="Genomic_DNA"/>
</dbReference>
<name>A0ABT3AA02_9ALTE</name>
<keyword evidence="3" id="KW-1185">Reference proteome</keyword>
<dbReference type="PANTHER" id="PTHR32305:SF15">
    <property type="entry name" value="PROTEIN RHSA-RELATED"/>
    <property type="match status" value="1"/>
</dbReference>
<evidence type="ECO:0000259" key="1">
    <source>
        <dbReference type="Pfam" id="PF14436"/>
    </source>
</evidence>
<feature type="domain" description="Bacterial EndoU nuclease" evidence="1">
    <location>
        <begin position="167"/>
        <end position="249"/>
    </location>
</feature>
<protein>
    <submittedName>
        <fullName evidence="2">EndoU domain-containing protein</fullName>
    </submittedName>
</protein>
<reference evidence="2 3" key="1">
    <citation type="submission" date="2022-10" db="EMBL/GenBank/DDBJ databases">
        <title>Aestuariibacter sp. AA17 isolated from Montipora capitata coral fragment.</title>
        <authorList>
            <person name="Emsley S.A."/>
            <person name="Pfannmuller K.M."/>
            <person name="Loughran R.M."/>
            <person name="Shlafstein M."/>
            <person name="Papke E."/>
            <person name="Saw J.H."/>
            <person name="Ushijima B."/>
            <person name="Videau P."/>
        </authorList>
    </citation>
    <scope>NUCLEOTIDE SEQUENCE [LARGE SCALE GENOMIC DNA]</scope>
    <source>
        <strain evidence="2 3">AA17</strain>
    </source>
</reference>
<evidence type="ECO:0000313" key="3">
    <source>
        <dbReference type="Proteomes" id="UP001652504"/>
    </source>
</evidence>